<organism evidence="1 2">
    <name type="scientific">Ascaris lumbricoides</name>
    <name type="common">Giant roundworm</name>
    <dbReference type="NCBI Taxonomy" id="6252"/>
    <lineage>
        <taxon>Eukaryota</taxon>
        <taxon>Metazoa</taxon>
        <taxon>Ecdysozoa</taxon>
        <taxon>Nematoda</taxon>
        <taxon>Chromadorea</taxon>
        <taxon>Rhabditida</taxon>
        <taxon>Spirurina</taxon>
        <taxon>Ascaridomorpha</taxon>
        <taxon>Ascaridoidea</taxon>
        <taxon>Ascarididae</taxon>
        <taxon>Ascaris</taxon>
    </lineage>
</organism>
<dbReference type="Proteomes" id="UP000036681">
    <property type="component" value="Unplaced"/>
</dbReference>
<reference evidence="2" key="1">
    <citation type="submission" date="2017-02" db="UniProtKB">
        <authorList>
            <consortium name="WormBaseParasite"/>
        </authorList>
    </citation>
    <scope>IDENTIFICATION</scope>
</reference>
<sequence length="79" mass="8760">MQKRSTFAAFSVMQPSLAPLCTSIASRPLHPPTQTQMAQSLLSMFRSGNWGPAYSHVYEITINTTGDQIAITYPWQEGL</sequence>
<evidence type="ECO:0000313" key="2">
    <source>
        <dbReference type="WBParaSite" id="ALUE_0001947001-mRNA-1"/>
    </source>
</evidence>
<dbReference type="WBParaSite" id="ALUE_0001947001-mRNA-1">
    <property type="protein sequence ID" value="ALUE_0001947001-mRNA-1"/>
    <property type="gene ID" value="ALUE_0001947001"/>
</dbReference>
<evidence type="ECO:0000313" key="1">
    <source>
        <dbReference type="Proteomes" id="UP000036681"/>
    </source>
</evidence>
<protein>
    <submittedName>
        <fullName evidence="2">Secreted protein</fullName>
    </submittedName>
</protein>
<name>A0A0M3IL42_ASCLU</name>
<keyword evidence="1" id="KW-1185">Reference proteome</keyword>
<accession>A0A0M3IL42</accession>
<dbReference type="AlphaFoldDB" id="A0A0M3IL42"/>
<proteinExistence type="predicted"/>